<evidence type="ECO:0000313" key="2">
    <source>
        <dbReference type="EMBL" id="GII40994.1"/>
    </source>
</evidence>
<sequence length="73" mass="7866">MAAVPLLVVSACIGAAEEGTFSGAQLANVSLPPTERRRLNLNRVQQVLTQRTLQPPPGRPGIKLDPIQHMRKG</sequence>
<evidence type="ECO:0000313" key="3">
    <source>
        <dbReference type="Proteomes" id="UP000622547"/>
    </source>
</evidence>
<name>A0A8J3UEQ2_9ACTN</name>
<keyword evidence="3" id="KW-1185">Reference proteome</keyword>
<gene>
    <name evidence="2" type="ORF">Pph01_59970</name>
</gene>
<protein>
    <submittedName>
        <fullName evidence="2">Uncharacterized protein</fullName>
    </submittedName>
</protein>
<dbReference type="Proteomes" id="UP000622547">
    <property type="component" value="Unassembled WGS sequence"/>
</dbReference>
<organism evidence="2 3">
    <name type="scientific">Planotetraspora phitsanulokensis</name>
    <dbReference type="NCBI Taxonomy" id="575192"/>
    <lineage>
        <taxon>Bacteria</taxon>
        <taxon>Bacillati</taxon>
        <taxon>Actinomycetota</taxon>
        <taxon>Actinomycetes</taxon>
        <taxon>Streptosporangiales</taxon>
        <taxon>Streptosporangiaceae</taxon>
        <taxon>Planotetraspora</taxon>
    </lineage>
</organism>
<proteinExistence type="predicted"/>
<accession>A0A8J3UEQ2</accession>
<comment type="caution">
    <text evidence="2">The sequence shown here is derived from an EMBL/GenBank/DDBJ whole genome shotgun (WGS) entry which is preliminary data.</text>
</comment>
<feature type="region of interest" description="Disordered" evidence="1">
    <location>
        <begin position="50"/>
        <end position="73"/>
    </location>
</feature>
<dbReference type="EMBL" id="BOOP01000029">
    <property type="protein sequence ID" value="GII40994.1"/>
    <property type="molecule type" value="Genomic_DNA"/>
</dbReference>
<evidence type="ECO:0000256" key="1">
    <source>
        <dbReference type="SAM" id="MobiDB-lite"/>
    </source>
</evidence>
<dbReference type="AlphaFoldDB" id="A0A8J3UEQ2"/>
<reference evidence="2 3" key="1">
    <citation type="submission" date="2021-01" db="EMBL/GenBank/DDBJ databases">
        <title>Whole genome shotgun sequence of Planotetraspora phitsanulokensis NBRC 104273.</title>
        <authorList>
            <person name="Komaki H."/>
            <person name="Tamura T."/>
        </authorList>
    </citation>
    <scope>NUCLEOTIDE SEQUENCE [LARGE SCALE GENOMIC DNA]</scope>
    <source>
        <strain evidence="2 3">NBRC 104273</strain>
    </source>
</reference>